<gene>
    <name evidence="3" type="ORF">BRAN1462_LOCUS29572</name>
</gene>
<feature type="compositionally biased region" description="Basic and acidic residues" evidence="1">
    <location>
        <begin position="382"/>
        <end position="393"/>
    </location>
</feature>
<reference evidence="3" key="1">
    <citation type="submission" date="2021-01" db="EMBL/GenBank/DDBJ databases">
        <authorList>
            <person name="Corre E."/>
            <person name="Pelletier E."/>
            <person name="Niang G."/>
            <person name="Scheremetjew M."/>
            <person name="Finn R."/>
            <person name="Kale V."/>
            <person name="Holt S."/>
            <person name="Cochrane G."/>
            <person name="Meng A."/>
            <person name="Brown T."/>
            <person name="Cohen L."/>
        </authorList>
    </citation>
    <scope>NUCLEOTIDE SEQUENCE</scope>
    <source>
        <strain evidence="3">RCC3387</strain>
    </source>
</reference>
<feature type="region of interest" description="Disordered" evidence="1">
    <location>
        <begin position="364"/>
        <end position="413"/>
    </location>
</feature>
<accession>A0A6U6NCL1</accession>
<protein>
    <submittedName>
        <fullName evidence="3">Uncharacterized protein</fullName>
    </submittedName>
</protein>
<organism evidence="3">
    <name type="scientific">Zooxanthella nutricula</name>
    <dbReference type="NCBI Taxonomy" id="1333877"/>
    <lineage>
        <taxon>Eukaryota</taxon>
        <taxon>Sar</taxon>
        <taxon>Alveolata</taxon>
        <taxon>Dinophyceae</taxon>
        <taxon>Peridiniales</taxon>
        <taxon>Peridiniales incertae sedis</taxon>
        <taxon>Zooxanthella</taxon>
    </lineage>
</organism>
<keyword evidence="2" id="KW-0812">Transmembrane</keyword>
<evidence type="ECO:0000313" key="3">
    <source>
        <dbReference type="EMBL" id="CAD9574602.1"/>
    </source>
</evidence>
<sequence length="413" mass="46537">MVIEALLPEYVHHHRYGNPHSHEDHCCDDCFGLAVSHHHEDYHYVYVGGYKGRYDESTRGNFHYVGPGRGHYERERMAPDHTGRYICMFGFVVILVVVVLVIVHFSMEQEPFDCAADLDNWYHGWSQMKKEYCCLNEGVGCGVDAMAPTPLTLGGHAPEPQPAEPHWLVKFMPDLPLGAKFIMTVVLAVLVGCCAGSFLLYVFVRYFLRPPASKTEAQLVTEISQLVKRSAGRTGEIQVSMTWDTKDDLDLHLVLPSGREISAENKSEDGGMLDIDANPMDPSSQMRGDAIVKPVENIFWPPYSPDRPNEPPVGHYEIYVKVFQKHSHKVTANVTIVVLVSGRREVFHVRILPGQQDAVVTSFYYPGPNSQQHGNRGLANNRRGDDHPRDNEYHSPYNSHNYGNDGRGRGFHG</sequence>
<dbReference type="AlphaFoldDB" id="A0A6U6NCL1"/>
<keyword evidence="2" id="KW-1133">Transmembrane helix</keyword>
<keyword evidence="2" id="KW-0472">Membrane</keyword>
<feature type="transmembrane region" description="Helical" evidence="2">
    <location>
        <begin position="181"/>
        <end position="204"/>
    </location>
</feature>
<evidence type="ECO:0000256" key="1">
    <source>
        <dbReference type="SAM" id="MobiDB-lite"/>
    </source>
</evidence>
<proteinExistence type="predicted"/>
<feature type="transmembrane region" description="Helical" evidence="2">
    <location>
        <begin position="85"/>
        <end position="107"/>
    </location>
</feature>
<name>A0A6U6NCL1_9DINO</name>
<evidence type="ECO:0000256" key="2">
    <source>
        <dbReference type="SAM" id="Phobius"/>
    </source>
</evidence>
<dbReference type="EMBL" id="HBGW01046485">
    <property type="protein sequence ID" value="CAD9574602.1"/>
    <property type="molecule type" value="Transcribed_RNA"/>
</dbReference>